<name>A0A822YAS8_NELNU</name>
<dbReference type="EMBL" id="DUZY01000002">
    <property type="protein sequence ID" value="DAD29223.1"/>
    <property type="molecule type" value="Genomic_DNA"/>
</dbReference>
<sequence>MKMRGLSFFREKKEMEVADQNIVD</sequence>
<evidence type="ECO:0000313" key="1">
    <source>
        <dbReference type="EMBL" id="DAD29223.1"/>
    </source>
</evidence>
<gene>
    <name evidence="1" type="ORF">HUJ06_030691</name>
</gene>
<organism evidence="1 2">
    <name type="scientific">Nelumbo nucifera</name>
    <name type="common">Sacred lotus</name>
    <dbReference type="NCBI Taxonomy" id="4432"/>
    <lineage>
        <taxon>Eukaryota</taxon>
        <taxon>Viridiplantae</taxon>
        <taxon>Streptophyta</taxon>
        <taxon>Embryophyta</taxon>
        <taxon>Tracheophyta</taxon>
        <taxon>Spermatophyta</taxon>
        <taxon>Magnoliopsida</taxon>
        <taxon>Proteales</taxon>
        <taxon>Nelumbonaceae</taxon>
        <taxon>Nelumbo</taxon>
    </lineage>
</organism>
<keyword evidence="2" id="KW-1185">Reference proteome</keyword>
<dbReference type="Proteomes" id="UP000607653">
    <property type="component" value="Unassembled WGS sequence"/>
</dbReference>
<accession>A0A822YAS8</accession>
<dbReference type="AlphaFoldDB" id="A0A822YAS8"/>
<protein>
    <submittedName>
        <fullName evidence="1">Uncharacterized protein</fullName>
    </submittedName>
</protein>
<evidence type="ECO:0000313" key="2">
    <source>
        <dbReference type="Proteomes" id="UP000607653"/>
    </source>
</evidence>
<proteinExistence type="predicted"/>
<reference evidence="1 2" key="1">
    <citation type="journal article" date="2020" name="Mol. Biol. Evol.">
        <title>Distinct Expression and Methylation Patterns for Genes with Different Fates following a Single Whole-Genome Duplication in Flowering Plants.</title>
        <authorList>
            <person name="Shi T."/>
            <person name="Rahmani R.S."/>
            <person name="Gugger P.F."/>
            <person name="Wang M."/>
            <person name="Li H."/>
            <person name="Zhang Y."/>
            <person name="Li Z."/>
            <person name="Wang Q."/>
            <person name="Van de Peer Y."/>
            <person name="Marchal K."/>
            <person name="Chen J."/>
        </authorList>
    </citation>
    <scope>NUCLEOTIDE SEQUENCE [LARGE SCALE GENOMIC DNA]</scope>
    <source>
        <tissue evidence="1">Leaf</tissue>
    </source>
</reference>
<comment type="caution">
    <text evidence="1">The sequence shown here is derived from an EMBL/GenBank/DDBJ whole genome shotgun (WGS) entry which is preliminary data.</text>
</comment>